<dbReference type="InterPro" id="IPR036864">
    <property type="entry name" value="Zn2-C6_fun-type_DNA-bd_sf"/>
</dbReference>
<dbReference type="OrthoDB" id="4937900at2759"/>
<dbReference type="STRING" id="913774.A0A0C3H1V7"/>
<dbReference type="PROSITE" id="PS50048">
    <property type="entry name" value="ZN2_CY6_FUNGAL_2"/>
    <property type="match status" value="1"/>
</dbReference>
<evidence type="ECO:0000259" key="3">
    <source>
        <dbReference type="PROSITE" id="PS50048"/>
    </source>
</evidence>
<dbReference type="InterPro" id="IPR001138">
    <property type="entry name" value="Zn2Cys6_DnaBD"/>
</dbReference>
<keyword evidence="1" id="KW-0539">Nucleus</keyword>
<dbReference type="SUPFAM" id="SSF57701">
    <property type="entry name" value="Zn2/Cys6 DNA-binding domain"/>
    <property type="match status" value="1"/>
</dbReference>
<dbReference type="EMBL" id="KN832882">
    <property type="protein sequence ID" value="KIM97369.1"/>
    <property type="molecule type" value="Genomic_DNA"/>
</dbReference>
<dbReference type="GO" id="GO:0008270">
    <property type="term" value="F:zinc ion binding"/>
    <property type="evidence" value="ECO:0007669"/>
    <property type="project" value="InterPro"/>
</dbReference>
<evidence type="ECO:0000256" key="1">
    <source>
        <dbReference type="ARBA" id="ARBA00023242"/>
    </source>
</evidence>
<organism evidence="4 5">
    <name type="scientific">Oidiodendron maius (strain Zn)</name>
    <dbReference type="NCBI Taxonomy" id="913774"/>
    <lineage>
        <taxon>Eukaryota</taxon>
        <taxon>Fungi</taxon>
        <taxon>Dikarya</taxon>
        <taxon>Ascomycota</taxon>
        <taxon>Pezizomycotina</taxon>
        <taxon>Leotiomycetes</taxon>
        <taxon>Leotiomycetes incertae sedis</taxon>
        <taxon>Myxotrichaceae</taxon>
        <taxon>Oidiodendron</taxon>
    </lineage>
</organism>
<dbReference type="Proteomes" id="UP000054321">
    <property type="component" value="Unassembled WGS sequence"/>
</dbReference>
<evidence type="ECO:0000313" key="5">
    <source>
        <dbReference type="Proteomes" id="UP000054321"/>
    </source>
</evidence>
<dbReference type="AlphaFoldDB" id="A0A0C3H1V7"/>
<dbReference type="Pfam" id="PF00172">
    <property type="entry name" value="Zn_clus"/>
    <property type="match status" value="1"/>
</dbReference>
<proteinExistence type="predicted"/>
<dbReference type="PANTHER" id="PTHR47784:SF10">
    <property type="entry name" value="TRANSCRIPTION FACTOR, PUTATIVE (AFU_ORTHOLOGUE AFUA_6G14150)-RELATED"/>
    <property type="match status" value="1"/>
</dbReference>
<evidence type="ECO:0000256" key="2">
    <source>
        <dbReference type="SAM" id="MobiDB-lite"/>
    </source>
</evidence>
<reference evidence="4 5" key="1">
    <citation type="submission" date="2014-04" db="EMBL/GenBank/DDBJ databases">
        <authorList>
            <consortium name="DOE Joint Genome Institute"/>
            <person name="Kuo A."/>
            <person name="Martino E."/>
            <person name="Perotto S."/>
            <person name="Kohler A."/>
            <person name="Nagy L.G."/>
            <person name="Floudas D."/>
            <person name="Copeland A."/>
            <person name="Barry K.W."/>
            <person name="Cichocki N."/>
            <person name="Veneault-Fourrey C."/>
            <person name="LaButti K."/>
            <person name="Lindquist E.A."/>
            <person name="Lipzen A."/>
            <person name="Lundell T."/>
            <person name="Morin E."/>
            <person name="Murat C."/>
            <person name="Sun H."/>
            <person name="Tunlid A."/>
            <person name="Henrissat B."/>
            <person name="Grigoriev I.V."/>
            <person name="Hibbett D.S."/>
            <person name="Martin F."/>
            <person name="Nordberg H.P."/>
            <person name="Cantor M.N."/>
            <person name="Hua S.X."/>
        </authorList>
    </citation>
    <scope>NUCLEOTIDE SEQUENCE [LARGE SCALE GENOMIC DNA]</scope>
    <source>
        <strain evidence="4 5">Zn</strain>
    </source>
</reference>
<dbReference type="InParanoid" id="A0A0C3H1V7"/>
<evidence type="ECO:0000313" key="4">
    <source>
        <dbReference type="EMBL" id="KIM97369.1"/>
    </source>
</evidence>
<dbReference type="SMART" id="SM00066">
    <property type="entry name" value="GAL4"/>
    <property type="match status" value="1"/>
</dbReference>
<dbReference type="PANTHER" id="PTHR47784">
    <property type="entry name" value="STEROL UPTAKE CONTROL PROTEIN 2"/>
    <property type="match status" value="1"/>
</dbReference>
<dbReference type="GO" id="GO:0001228">
    <property type="term" value="F:DNA-binding transcription activator activity, RNA polymerase II-specific"/>
    <property type="evidence" value="ECO:0007669"/>
    <property type="project" value="TreeGrafter"/>
</dbReference>
<sequence length="405" mass="44865">MKSRRSHYKSRNGCQNCKRRHVKCDERGPPCANCVARESGSSCKYPENSVQSSRATPCSSSSETALELPPSGVPESQRLLELELMHRWSTTTYKSICTLPEDEPCIQVELPRWALKHEFLLHGIFAMSALEAAICAGPEMDEAESAMYVRAAMEYYDKGSAAFRAQLLEVSPENIHSVYMFSYMAMAINMALSQCVPDGDGNQSMLGRITMLLELFLGSSSIAVRHMDWLLDGPISTLIIRAGLLLMPAIMQPIDESTDAALSRLTAVVNSGVSIPNDDQAAKEAASSRLESYQNAATNLCVCFSVDVNSRMTGFCVAFPSLAGRDFTLGVKNSEPVALFILLHWAILLQRLGDWMWWAGSVGRRLVQEIADVLANMYPDLATKPEWRDGIVWACEQVGIQYWIK</sequence>
<dbReference type="HOGENOM" id="CLU_024934_5_1_1"/>
<feature type="domain" description="Zn(2)-C6 fungal-type" evidence="3">
    <location>
        <begin position="13"/>
        <end position="45"/>
    </location>
</feature>
<dbReference type="Gene3D" id="4.10.240.10">
    <property type="entry name" value="Zn(2)-C6 fungal-type DNA-binding domain"/>
    <property type="match status" value="1"/>
</dbReference>
<keyword evidence="5" id="KW-1185">Reference proteome</keyword>
<dbReference type="CDD" id="cd00067">
    <property type="entry name" value="GAL4"/>
    <property type="match status" value="1"/>
</dbReference>
<gene>
    <name evidence="4" type="ORF">OIDMADRAFT_204094</name>
</gene>
<name>A0A0C3H1V7_OIDMZ</name>
<accession>A0A0C3H1V7</accession>
<feature type="region of interest" description="Disordered" evidence="2">
    <location>
        <begin position="37"/>
        <end position="73"/>
    </location>
</feature>
<dbReference type="PROSITE" id="PS00463">
    <property type="entry name" value="ZN2_CY6_FUNGAL_1"/>
    <property type="match status" value="1"/>
</dbReference>
<dbReference type="InterPro" id="IPR053157">
    <property type="entry name" value="Sterol_Uptake_Regulator"/>
</dbReference>
<feature type="compositionally biased region" description="Polar residues" evidence="2">
    <location>
        <begin position="48"/>
        <end position="64"/>
    </location>
</feature>
<protein>
    <recommendedName>
        <fullName evidence="3">Zn(2)-C6 fungal-type domain-containing protein</fullName>
    </recommendedName>
</protein>
<reference evidence="5" key="2">
    <citation type="submission" date="2015-01" db="EMBL/GenBank/DDBJ databases">
        <title>Evolutionary Origins and Diversification of the Mycorrhizal Mutualists.</title>
        <authorList>
            <consortium name="DOE Joint Genome Institute"/>
            <consortium name="Mycorrhizal Genomics Consortium"/>
            <person name="Kohler A."/>
            <person name="Kuo A."/>
            <person name="Nagy L.G."/>
            <person name="Floudas D."/>
            <person name="Copeland A."/>
            <person name="Barry K.W."/>
            <person name="Cichocki N."/>
            <person name="Veneault-Fourrey C."/>
            <person name="LaButti K."/>
            <person name="Lindquist E.A."/>
            <person name="Lipzen A."/>
            <person name="Lundell T."/>
            <person name="Morin E."/>
            <person name="Murat C."/>
            <person name="Riley R."/>
            <person name="Ohm R."/>
            <person name="Sun H."/>
            <person name="Tunlid A."/>
            <person name="Henrissat B."/>
            <person name="Grigoriev I.V."/>
            <person name="Hibbett D.S."/>
            <person name="Martin F."/>
        </authorList>
    </citation>
    <scope>NUCLEOTIDE SEQUENCE [LARGE SCALE GENOMIC DNA]</scope>
    <source>
        <strain evidence="5">Zn</strain>
    </source>
</reference>